<sequence>MSESHEVTPPTDDDVYNDEKADIVLVSSDNIAFKVHRYYLQAHSSVFRSMILDTSDSEVNKKVELTDTQIEHSSTIRIFLDAVYSKPLALIRDSLGPFRNCIQFARKFDCETLLVVLRALAAQFLDQRISPHYIFIIAAELGDIDLAARTIASKADHGWHWSTDKDIPDPPPRWRTSEESKLEQSGGLGENAGAGVLEVTSWPIWELQRVPLPYVVALMKTGRVYDLSQDAKNGQAASAHFKELMNEWQQQQASC</sequence>
<evidence type="ECO:0000313" key="3">
    <source>
        <dbReference type="EMBL" id="OCF51124.1"/>
    </source>
</evidence>
<reference evidence="3" key="1">
    <citation type="submission" date="2013-07" db="EMBL/GenBank/DDBJ databases">
        <title>The Genome Sequence of Cryptococcus pinus CBS10737.</title>
        <authorList>
            <consortium name="The Broad Institute Genome Sequencing Platform"/>
            <person name="Cuomo C."/>
            <person name="Litvintseva A."/>
            <person name="Chen Y."/>
            <person name="Heitman J."/>
            <person name="Sun S."/>
            <person name="Springer D."/>
            <person name="Dromer F."/>
            <person name="Young S.K."/>
            <person name="Zeng Q."/>
            <person name="Gargeya S."/>
            <person name="Fitzgerald M."/>
            <person name="Abouelleil A."/>
            <person name="Alvarado L."/>
            <person name="Berlin A.M."/>
            <person name="Chapman S.B."/>
            <person name="Dewar J."/>
            <person name="Goldberg J."/>
            <person name="Griggs A."/>
            <person name="Gujja S."/>
            <person name="Hansen M."/>
            <person name="Howarth C."/>
            <person name="Imamovic A."/>
            <person name="Larimer J."/>
            <person name="McCowan C."/>
            <person name="Murphy C."/>
            <person name="Pearson M."/>
            <person name="Priest M."/>
            <person name="Roberts A."/>
            <person name="Saif S."/>
            <person name="Shea T."/>
            <person name="Sykes S."/>
            <person name="Wortman J."/>
            <person name="Nusbaum C."/>
            <person name="Birren B."/>
        </authorList>
    </citation>
    <scope>NUCLEOTIDE SEQUENCE [LARGE SCALE GENOMIC DNA]</scope>
    <source>
        <strain evidence="3">CBS 10737</strain>
    </source>
</reference>
<dbReference type="EMBL" id="CP144521">
    <property type="protein sequence ID" value="WWC68901.1"/>
    <property type="molecule type" value="Genomic_DNA"/>
</dbReference>
<gene>
    <name evidence="3" type="ORF">I206_03190</name>
    <name evidence="4" type="ORF">I206_102837</name>
</gene>
<dbReference type="CDD" id="cd18186">
    <property type="entry name" value="BTB_POZ_ZBTB_KLHL-like"/>
    <property type="match status" value="1"/>
</dbReference>
<dbReference type="Proteomes" id="UP000094020">
    <property type="component" value="Chromosome 3"/>
</dbReference>
<dbReference type="Pfam" id="PF00651">
    <property type="entry name" value="BTB"/>
    <property type="match status" value="1"/>
</dbReference>
<dbReference type="OrthoDB" id="2574774at2759"/>
<name>A0A1B9I6H3_9TREE</name>
<proteinExistence type="predicted"/>
<evidence type="ECO:0000313" key="4">
    <source>
        <dbReference type="EMBL" id="WWC68901.1"/>
    </source>
</evidence>
<feature type="region of interest" description="Disordered" evidence="1">
    <location>
        <begin position="162"/>
        <end position="189"/>
    </location>
</feature>
<dbReference type="KEGG" id="kpin:30171559"/>
<accession>A0A1B9I6H3</accession>
<dbReference type="RefSeq" id="XP_019012343.1">
    <property type="nucleotide sequence ID" value="XM_019154940.1"/>
</dbReference>
<dbReference type="STRING" id="1296096.A0A1B9I6H3"/>
<protein>
    <recommendedName>
        <fullName evidence="2">BTB domain-containing protein</fullName>
    </recommendedName>
</protein>
<dbReference type="InterPro" id="IPR011333">
    <property type="entry name" value="SKP1/BTB/POZ_sf"/>
</dbReference>
<evidence type="ECO:0000259" key="2">
    <source>
        <dbReference type="PROSITE" id="PS50097"/>
    </source>
</evidence>
<dbReference type="AlphaFoldDB" id="A0A1B9I6H3"/>
<evidence type="ECO:0000256" key="1">
    <source>
        <dbReference type="SAM" id="MobiDB-lite"/>
    </source>
</evidence>
<dbReference type="GeneID" id="30171559"/>
<reference evidence="4" key="4">
    <citation type="submission" date="2024-02" db="EMBL/GenBank/DDBJ databases">
        <title>Comparative genomics of Cryptococcus and Kwoniella reveals pathogenesis evolution and contrasting modes of karyotype evolution via chromosome fusion or intercentromeric recombination.</title>
        <authorList>
            <person name="Coelho M.A."/>
            <person name="David-Palma M."/>
            <person name="Shea T."/>
            <person name="Bowers K."/>
            <person name="McGinley-Smith S."/>
            <person name="Mohammad A.W."/>
            <person name="Gnirke A."/>
            <person name="Yurkov A.M."/>
            <person name="Nowrousian M."/>
            <person name="Sun S."/>
            <person name="Cuomo C.A."/>
            <person name="Heitman J."/>
        </authorList>
    </citation>
    <scope>NUCLEOTIDE SEQUENCE</scope>
    <source>
        <strain evidence="4">CBS 10737</strain>
    </source>
</reference>
<reference evidence="3" key="3">
    <citation type="submission" date="2016-07" db="EMBL/GenBank/DDBJ databases">
        <title>Evolution of pathogenesis and genome organization in the Tremellales.</title>
        <authorList>
            <person name="Cuomo C."/>
            <person name="Litvintseva A."/>
            <person name="Heitman J."/>
            <person name="Chen Y."/>
            <person name="Sun S."/>
            <person name="Springer D."/>
            <person name="Dromer F."/>
            <person name="Young S."/>
            <person name="Zeng Q."/>
            <person name="Chapman S."/>
            <person name="Gujja S."/>
            <person name="Saif S."/>
            <person name="Birren B."/>
        </authorList>
    </citation>
    <scope>NUCLEOTIDE SEQUENCE</scope>
    <source>
        <strain evidence="3">CBS 10737</strain>
    </source>
</reference>
<dbReference type="InterPro" id="IPR000210">
    <property type="entry name" value="BTB/POZ_dom"/>
</dbReference>
<feature type="domain" description="BTB" evidence="2">
    <location>
        <begin position="21"/>
        <end position="92"/>
    </location>
</feature>
<reference evidence="4" key="2">
    <citation type="submission" date="2013-07" db="EMBL/GenBank/DDBJ databases">
        <authorList>
            <consortium name="The Broad Institute Genome Sequencing Platform"/>
            <person name="Cuomo C."/>
            <person name="Litvintseva A."/>
            <person name="Chen Y."/>
            <person name="Heitman J."/>
            <person name="Sun S."/>
            <person name="Springer D."/>
            <person name="Dromer F."/>
            <person name="Young S.K."/>
            <person name="Zeng Q."/>
            <person name="Gargeya S."/>
            <person name="Fitzgerald M."/>
            <person name="Abouelleil A."/>
            <person name="Alvarado L."/>
            <person name="Berlin A.M."/>
            <person name="Chapman S.B."/>
            <person name="Dewar J."/>
            <person name="Goldberg J."/>
            <person name="Griggs A."/>
            <person name="Gujja S."/>
            <person name="Hansen M."/>
            <person name="Howarth C."/>
            <person name="Imamovic A."/>
            <person name="Larimer J."/>
            <person name="McCowan C."/>
            <person name="Murphy C."/>
            <person name="Pearson M."/>
            <person name="Priest M."/>
            <person name="Roberts A."/>
            <person name="Saif S."/>
            <person name="Shea T."/>
            <person name="Sykes S."/>
            <person name="Wortman J."/>
            <person name="Nusbaum C."/>
            <person name="Birren B."/>
        </authorList>
    </citation>
    <scope>NUCLEOTIDE SEQUENCE</scope>
    <source>
        <strain evidence="4">CBS 10737</strain>
    </source>
</reference>
<dbReference type="PROSITE" id="PS50097">
    <property type="entry name" value="BTB"/>
    <property type="match status" value="1"/>
</dbReference>
<dbReference type="SUPFAM" id="SSF54695">
    <property type="entry name" value="POZ domain"/>
    <property type="match status" value="1"/>
</dbReference>
<evidence type="ECO:0000313" key="5">
    <source>
        <dbReference type="Proteomes" id="UP000094020"/>
    </source>
</evidence>
<dbReference type="Gene3D" id="3.30.710.10">
    <property type="entry name" value="Potassium Channel Kv1.1, Chain A"/>
    <property type="match status" value="1"/>
</dbReference>
<keyword evidence="5" id="KW-1185">Reference proteome</keyword>
<organism evidence="3">
    <name type="scientific">Kwoniella pini CBS 10737</name>
    <dbReference type="NCBI Taxonomy" id="1296096"/>
    <lineage>
        <taxon>Eukaryota</taxon>
        <taxon>Fungi</taxon>
        <taxon>Dikarya</taxon>
        <taxon>Basidiomycota</taxon>
        <taxon>Agaricomycotina</taxon>
        <taxon>Tremellomycetes</taxon>
        <taxon>Tremellales</taxon>
        <taxon>Cryptococcaceae</taxon>
        <taxon>Kwoniella</taxon>
    </lineage>
</organism>
<dbReference type="EMBL" id="KI894009">
    <property type="protein sequence ID" value="OCF51124.1"/>
    <property type="molecule type" value="Genomic_DNA"/>
</dbReference>